<feature type="region of interest" description="Disordered" evidence="1">
    <location>
        <begin position="136"/>
        <end position="164"/>
    </location>
</feature>
<accession>A0A1H7Z978</accession>
<evidence type="ECO:0000313" key="4">
    <source>
        <dbReference type="Proteomes" id="UP000199206"/>
    </source>
</evidence>
<keyword evidence="4" id="KW-1185">Reference proteome</keyword>
<reference evidence="4" key="1">
    <citation type="submission" date="2016-10" db="EMBL/GenBank/DDBJ databases">
        <authorList>
            <person name="Varghese N."/>
            <person name="Submissions S."/>
        </authorList>
    </citation>
    <scope>NUCLEOTIDE SEQUENCE [LARGE SCALE GENOMIC DNA]</scope>
    <source>
        <strain evidence="4">S6-262</strain>
    </source>
</reference>
<gene>
    <name evidence="3" type="ORF">SAMN05192583_0560</name>
</gene>
<evidence type="ECO:0000256" key="1">
    <source>
        <dbReference type="SAM" id="MobiDB-lite"/>
    </source>
</evidence>
<dbReference type="AlphaFoldDB" id="A0A1H7Z978"/>
<dbReference type="EMBL" id="FOCF01000001">
    <property type="protein sequence ID" value="SEM54057.1"/>
    <property type="molecule type" value="Genomic_DNA"/>
</dbReference>
<feature type="transmembrane region" description="Helical" evidence="2">
    <location>
        <begin position="17"/>
        <end position="36"/>
    </location>
</feature>
<feature type="transmembrane region" description="Helical" evidence="2">
    <location>
        <begin position="42"/>
        <end position="64"/>
    </location>
</feature>
<dbReference type="Proteomes" id="UP000199206">
    <property type="component" value="Unassembled WGS sequence"/>
</dbReference>
<keyword evidence="2" id="KW-0472">Membrane</keyword>
<name>A0A1H7Z978_9SPHN</name>
<keyword evidence="2" id="KW-1133">Transmembrane helix</keyword>
<organism evidence="3 4">
    <name type="scientific">Sphingomonas gellani</name>
    <dbReference type="NCBI Taxonomy" id="1166340"/>
    <lineage>
        <taxon>Bacteria</taxon>
        <taxon>Pseudomonadati</taxon>
        <taxon>Pseudomonadota</taxon>
        <taxon>Alphaproteobacteria</taxon>
        <taxon>Sphingomonadales</taxon>
        <taxon>Sphingomonadaceae</taxon>
        <taxon>Sphingomonas</taxon>
    </lineage>
</organism>
<sequence length="164" mass="18061">MANNIDEAREALVKRHWWGYGMAILISYALAGPLLRFTPPDVLQLFGLFVAGVVFAGYWGLIYFGDRDAKYMIALALLLAVAASVIATPMLNNATADSEANDRRCLAIQRDMVSAHRRIPDGPALFQAFGCRPQGSDPRLFVPPTDREKRAGHALPYGGYPRPQ</sequence>
<feature type="transmembrane region" description="Helical" evidence="2">
    <location>
        <begin position="71"/>
        <end position="91"/>
    </location>
</feature>
<protein>
    <submittedName>
        <fullName evidence="3">Uncharacterized protein</fullName>
    </submittedName>
</protein>
<keyword evidence="2" id="KW-0812">Transmembrane</keyword>
<evidence type="ECO:0000313" key="3">
    <source>
        <dbReference type="EMBL" id="SEM54057.1"/>
    </source>
</evidence>
<evidence type="ECO:0000256" key="2">
    <source>
        <dbReference type="SAM" id="Phobius"/>
    </source>
</evidence>
<proteinExistence type="predicted"/>
<dbReference type="OrthoDB" id="7586281at2"/>
<dbReference type="RefSeq" id="WP_093663902.1">
    <property type="nucleotide sequence ID" value="NZ_FOCF01000001.1"/>
</dbReference>